<protein>
    <submittedName>
        <fullName evidence="6">Tat (Twin-arginine translocation) pathway signal sequence</fullName>
    </submittedName>
</protein>
<keyword evidence="2 4" id="KW-0732">Signal</keyword>
<dbReference type="GO" id="GO:0005975">
    <property type="term" value="P:carbohydrate metabolic process"/>
    <property type="evidence" value="ECO:0007669"/>
    <property type="project" value="InterPro"/>
</dbReference>
<keyword evidence="7" id="KW-1185">Reference proteome</keyword>
<organism evidence="6 7">
    <name type="scientific">Corynebacterium cystitidis DSM 20524</name>
    <dbReference type="NCBI Taxonomy" id="1121357"/>
    <lineage>
        <taxon>Bacteria</taxon>
        <taxon>Bacillati</taxon>
        <taxon>Actinomycetota</taxon>
        <taxon>Actinomycetes</taxon>
        <taxon>Mycobacteriales</taxon>
        <taxon>Corynebacteriaceae</taxon>
        <taxon>Corynebacterium</taxon>
    </lineage>
</organism>
<evidence type="ECO:0000259" key="5">
    <source>
        <dbReference type="Pfam" id="PF01522"/>
    </source>
</evidence>
<feature type="chain" id="PRO_5011554284" evidence="4">
    <location>
        <begin position="38"/>
        <end position="416"/>
    </location>
</feature>
<dbReference type="InterPro" id="IPR006311">
    <property type="entry name" value="TAT_signal"/>
</dbReference>
<dbReference type="NCBIfam" id="TIGR01409">
    <property type="entry name" value="TAT_signal_seq"/>
    <property type="match status" value="1"/>
</dbReference>
<evidence type="ECO:0000313" key="6">
    <source>
        <dbReference type="EMBL" id="SER88852.1"/>
    </source>
</evidence>
<evidence type="ECO:0000256" key="1">
    <source>
        <dbReference type="ARBA" id="ARBA00004613"/>
    </source>
</evidence>
<evidence type="ECO:0000313" key="7">
    <source>
        <dbReference type="Proteomes" id="UP000198929"/>
    </source>
</evidence>
<dbReference type="SUPFAM" id="SSF88713">
    <property type="entry name" value="Glycoside hydrolase/deacetylase"/>
    <property type="match status" value="1"/>
</dbReference>
<feature type="domain" description="NodB homology" evidence="5">
    <location>
        <begin position="201"/>
        <end position="317"/>
    </location>
</feature>
<dbReference type="GO" id="GO:0016810">
    <property type="term" value="F:hydrolase activity, acting on carbon-nitrogen (but not peptide) bonds"/>
    <property type="evidence" value="ECO:0007669"/>
    <property type="project" value="InterPro"/>
</dbReference>
<dbReference type="PROSITE" id="PS51318">
    <property type="entry name" value="TAT"/>
    <property type="match status" value="1"/>
</dbReference>
<accession>A0A1H9SV14</accession>
<gene>
    <name evidence="6" type="ORF">SAMN05661109_01285</name>
</gene>
<dbReference type="STRING" id="1121357.SAMN05661109_01285"/>
<dbReference type="EMBL" id="FOGQ01000004">
    <property type="protein sequence ID" value="SER88852.1"/>
    <property type="molecule type" value="Genomic_DNA"/>
</dbReference>
<dbReference type="InterPro" id="IPR002509">
    <property type="entry name" value="NODB_dom"/>
</dbReference>
<evidence type="ECO:0000256" key="2">
    <source>
        <dbReference type="ARBA" id="ARBA00022729"/>
    </source>
</evidence>
<feature type="compositionally biased region" description="Pro residues" evidence="3">
    <location>
        <begin position="52"/>
        <end position="71"/>
    </location>
</feature>
<dbReference type="GO" id="GO:0005576">
    <property type="term" value="C:extracellular region"/>
    <property type="evidence" value="ECO:0007669"/>
    <property type="project" value="UniProtKB-SubCell"/>
</dbReference>
<name>A0A1H9SV14_9CORY</name>
<evidence type="ECO:0000256" key="4">
    <source>
        <dbReference type="SAM" id="SignalP"/>
    </source>
</evidence>
<dbReference type="CDD" id="cd10970">
    <property type="entry name" value="CE4_DAC_u1_6s"/>
    <property type="match status" value="1"/>
</dbReference>
<feature type="region of interest" description="Disordered" evidence="3">
    <location>
        <begin position="47"/>
        <end position="75"/>
    </location>
</feature>
<dbReference type="AlphaFoldDB" id="A0A1H9SV14"/>
<evidence type="ECO:0000256" key="3">
    <source>
        <dbReference type="SAM" id="MobiDB-lite"/>
    </source>
</evidence>
<feature type="signal peptide" evidence="4">
    <location>
        <begin position="1"/>
        <end position="37"/>
    </location>
</feature>
<proteinExistence type="predicted"/>
<dbReference type="Proteomes" id="UP000198929">
    <property type="component" value="Unassembled WGS sequence"/>
</dbReference>
<dbReference type="Gene3D" id="3.20.20.370">
    <property type="entry name" value="Glycoside hydrolase/deacetylase"/>
    <property type="match status" value="1"/>
</dbReference>
<dbReference type="Pfam" id="PF01522">
    <property type="entry name" value="Polysacc_deac_1"/>
    <property type="match status" value="1"/>
</dbReference>
<reference evidence="7" key="1">
    <citation type="submission" date="2016-10" db="EMBL/GenBank/DDBJ databases">
        <authorList>
            <person name="Varghese N."/>
            <person name="Submissions S."/>
        </authorList>
    </citation>
    <scope>NUCLEOTIDE SEQUENCE [LARGE SCALE GENOMIC DNA]</scope>
    <source>
        <strain evidence="7">DSM 20524</strain>
    </source>
</reference>
<dbReference type="RefSeq" id="WP_092257861.1">
    <property type="nucleotide sequence ID" value="NZ_CP047199.1"/>
</dbReference>
<sequence length="416" mass="45785">MSHHKPHSRTVSRRSFLTTSALTTAAIAGLSTSPALASSRLSSNLGLSSSPWPTPDRPQPTPTPTPGPIPSGPGLLPETIFLSTSGIAGEESVFELTGPFDFAGQDFSFVIDAGNFNRIESLILQAYTDLGSYFRVDIVRDFRTFRAGGDNIVTTTKFNIRSTAGSPDWASIERIELKVSGRGGENTVIFRHMSTIPEATAGVATVVFDDGWLSDYTVALPIMQNYGIRTGVSYVIPERVGEANRMSISQIQELQNVHGWDIGSHGSVPLTSFSPGHLATELANTKKYMVDNGISRGMNHFSYPLGRYNREVLEVVRTHFDTARTIEHDNETVQPGDPYRLRVFYVISSTTVQQVHNALARAVANKTWLIMVYHNLMDSSDGVPETVTTADFTEHMRLLSESGLPVHTIREVWERR</sequence>
<dbReference type="PANTHER" id="PTHR34216:SF3">
    <property type="entry name" value="POLY-BETA-1,6-N-ACETYL-D-GLUCOSAMINE N-DEACETYLASE"/>
    <property type="match status" value="1"/>
</dbReference>
<comment type="subcellular location">
    <subcellularLocation>
        <location evidence="1">Secreted</location>
    </subcellularLocation>
</comment>
<dbReference type="InterPro" id="IPR051398">
    <property type="entry name" value="Polysacch_Deacetylase"/>
</dbReference>
<dbReference type="PANTHER" id="PTHR34216">
    <property type="match status" value="1"/>
</dbReference>
<dbReference type="InterPro" id="IPR019546">
    <property type="entry name" value="TAT_signal_bac_arc"/>
</dbReference>
<dbReference type="InterPro" id="IPR011330">
    <property type="entry name" value="Glyco_hydro/deAcase_b/a-brl"/>
</dbReference>